<dbReference type="Gene3D" id="3.30.1050.10">
    <property type="entry name" value="SCP2 sterol-binding domain"/>
    <property type="match status" value="1"/>
</dbReference>
<keyword evidence="1" id="KW-0479">Metal-binding</keyword>
<keyword evidence="2" id="KW-0378">Hydrolase</keyword>
<dbReference type="SMART" id="SM00849">
    <property type="entry name" value="Lactamase_B"/>
    <property type="match status" value="1"/>
</dbReference>
<evidence type="ECO:0000256" key="2">
    <source>
        <dbReference type="ARBA" id="ARBA00022801"/>
    </source>
</evidence>
<dbReference type="InterPro" id="IPR029229">
    <property type="entry name" value="Alkyl_sulf_C"/>
</dbReference>
<evidence type="ECO:0000256" key="3">
    <source>
        <dbReference type="ARBA" id="ARBA00022833"/>
    </source>
</evidence>
<dbReference type="InterPro" id="IPR006311">
    <property type="entry name" value="TAT_signal"/>
</dbReference>
<dbReference type="InterPro" id="IPR052195">
    <property type="entry name" value="Bact_Alkyl/Aryl-Sulfatase"/>
</dbReference>
<dbReference type="PROSITE" id="PS51318">
    <property type="entry name" value="TAT"/>
    <property type="match status" value="1"/>
</dbReference>
<dbReference type="InterPro" id="IPR038536">
    <property type="entry name" value="Alkyl/aryl-sulf_dimr_sf"/>
</dbReference>
<dbReference type="InterPro" id="IPR029228">
    <property type="entry name" value="Alkyl_sulf_dimr"/>
</dbReference>
<gene>
    <name evidence="6" type="ORF">NOV72_01419</name>
</gene>
<dbReference type="Gene3D" id="1.25.40.880">
    <property type="entry name" value="Alkyl sulfatase, dimerisation domain"/>
    <property type="match status" value="1"/>
</dbReference>
<dbReference type="InterPro" id="IPR001279">
    <property type="entry name" value="Metallo-B-lactamas"/>
</dbReference>
<protein>
    <submittedName>
        <fullName evidence="6">Alkyl sulfatase</fullName>
    </submittedName>
</protein>
<dbReference type="Pfam" id="PF14864">
    <property type="entry name" value="Alkyl_sulf_C"/>
    <property type="match status" value="1"/>
</dbReference>
<dbReference type="AlphaFoldDB" id="A0A2U3I250"/>
<dbReference type="Pfam" id="PF00753">
    <property type="entry name" value="Lactamase_B"/>
    <property type="match status" value="1"/>
</dbReference>
<dbReference type="EMBL" id="OGTP01000003">
    <property type="protein sequence ID" value="SPB14170.1"/>
    <property type="molecule type" value="Genomic_DNA"/>
</dbReference>
<keyword evidence="7" id="KW-1185">Reference proteome</keyword>
<evidence type="ECO:0000256" key="4">
    <source>
        <dbReference type="ARBA" id="ARBA00033751"/>
    </source>
</evidence>
<comment type="similarity">
    <text evidence="4">Belongs to the metallo-beta-lactamase superfamily. Type III sulfatase family.</text>
</comment>
<dbReference type="InterPro" id="IPR044097">
    <property type="entry name" value="Bds1/SdsA1_MBL-fold"/>
</dbReference>
<evidence type="ECO:0000256" key="1">
    <source>
        <dbReference type="ARBA" id="ARBA00022723"/>
    </source>
</evidence>
<dbReference type="InterPro" id="IPR036866">
    <property type="entry name" value="RibonucZ/Hydroxyglut_hydro"/>
</dbReference>
<proteinExistence type="inferred from homology"/>
<organism evidence="6 7">
    <name type="scientific">Caballeronia novacaledonica</name>
    <dbReference type="NCBI Taxonomy" id="1544861"/>
    <lineage>
        <taxon>Bacteria</taxon>
        <taxon>Pseudomonadati</taxon>
        <taxon>Pseudomonadota</taxon>
        <taxon>Betaproteobacteria</taxon>
        <taxon>Burkholderiales</taxon>
        <taxon>Burkholderiaceae</taxon>
        <taxon>Caballeronia</taxon>
    </lineage>
</organism>
<keyword evidence="3" id="KW-0862">Zinc</keyword>
<name>A0A2U3I250_9BURK</name>
<dbReference type="CDD" id="cd07710">
    <property type="entry name" value="arylsulfatase_Sdsa1-like_MBL-fold"/>
    <property type="match status" value="1"/>
</dbReference>
<dbReference type="GO" id="GO:0030288">
    <property type="term" value="C:outer membrane-bounded periplasmic space"/>
    <property type="evidence" value="ECO:0007669"/>
    <property type="project" value="TreeGrafter"/>
</dbReference>
<dbReference type="PANTHER" id="PTHR43223:SF1">
    <property type="entry name" value="ALKYL_ARYL-SULFATASE BDS1"/>
    <property type="match status" value="1"/>
</dbReference>
<dbReference type="GO" id="GO:0018741">
    <property type="term" value="F:linear primary-alkylsulfatase activity"/>
    <property type="evidence" value="ECO:0007669"/>
    <property type="project" value="InterPro"/>
</dbReference>
<reference evidence="7" key="1">
    <citation type="submission" date="2018-01" db="EMBL/GenBank/DDBJ databases">
        <authorList>
            <person name="Peeters C."/>
        </authorList>
    </citation>
    <scope>NUCLEOTIDE SEQUENCE [LARGE SCALE GENOMIC DNA]</scope>
</reference>
<dbReference type="SUPFAM" id="SSF55718">
    <property type="entry name" value="SCP-like"/>
    <property type="match status" value="1"/>
</dbReference>
<dbReference type="GO" id="GO:0018909">
    <property type="term" value="P:dodecyl sulfate metabolic process"/>
    <property type="evidence" value="ECO:0007669"/>
    <property type="project" value="InterPro"/>
</dbReference>
<evidence type="ECO:0000313" key="6">
    <source>
        <dbReference type="EMBL" id="SPB14170.1"/>
    </source>
</evidence>
<dbReference type="Gene3D" id="3.60.15.30">
    <property type="entry name" value="Metallo-beta-lactamase domain"/>
    <property type="match status" value="1"/>
</dbReference>
<dbReference type="SUPFAM" id="SSF56281">
    <property type="entry name" value="Metallo-hydrolase/oxidoreductase"/>
    <property type="match status" value="1"/>
</dbReference>
<accession>A0A2U3I250</accession>
<dbReference type="InterPro" id="IPR036527">
    <property type="entry name" value="SCP2_sterol-bd_dom_sf"/>
</dbReference>
<dbReference type="PANTHER" id="PTHR43223">
    <property type="entry name" value="ALKYL/ARYL-SULFATASE"/>
    <property type="match status" value="1"/>
</dbReference>
<feature type="domain" description="Metallo-beta-lactamase" evidence="5">
    <location>
        <begin position="153"/>
        <end position="376"/>
    </location>
</feature>
<dbReference type="FunFam" id="3.60.15.30:FF:000001">
    <property type="entry name" value="Alkyl/aryl-sulfatase BDS1"/>
    <property type="match status" value="1"/>
</dbReference>
<dbReference type="RefSeq" id="WP_106853897.1">
    <property type="nucleotide sequence ID" value="NZ_OGTP01000003.1"/>
</dbReference>
<dbReference type="Proteomes" id="UP000238169">
    <property type="component" value="Unassembled WGS sequence"/>
</dbReference>
<dbReference type="GO" id="GO:0046872">
    <property type="term" value="F:metal ion binding"/>
    <property type="evidence" value="ECO:0007669"/>
    <property type="project" value="UniProtKB-KW"/>
</dbReference>
<evidence type="ECO:0000313" key="7">
    <source>
        <dbReference type="Proteomes" id="UP000238169"/>
    </source>
</evidence>
<dbReference type="Pfam" id="PF14863">
    <property type="entry name" value="Alkyl_sulf_dimr"/>
    <property type="match status" value="1"/>
</dbReference>
<evidence type="ECO:0000259" key="5">
    <source>
        <dbReference type="SMART" id="SM00849"/>
    </source>
</evidence>
<dbReference type="OrthoDB" id="9815874at2"/>
<dbReference type="GO" id="GO:0046983">
    <property type="term" value="F:protein dimerization activity"/>
    <property type="evidence" value="ECO:0007669"/>
    <property type="project" value="InterPro"/>
</dbReference>
<sequence length="683" mass="74935">MSDPKEPAYPGARRTFLRSVAVVGAATGLSGVVGETLAQTAAARPTSASNKPATPATIDINRQYAEFLSFADAQDFEDAKRGLVATLPDPGVIPGPGGVAAWDLQPFAFVNGGPENNAPPTVNPSLWRNAKLNMNHGLFKVTDGIWQVRGYDLSVMSIIQGDNGWIVVDPLLTSATSSYCWKNLVIPHLGDKPITHIIHTHSHADHYGGVRGVVSDEDVQSGKVKILAPAGFTPAAVGENVIAGNAMSRRASYMYGALLPRTATGNVDAGLGKTLSFGNVTMIEPTMYAEKTGQKITLDGVELVVLMAPESEAPAEFMFYLPKFKAFCAAEDATHTLHNLYTLRGAKVRDALLWSKYLQTAIDMFGADMQVLFASHYWPTWGNERINSFLRSQRDMYRYLHDQVMRMANSGMTPLEIGEAMRLPDSLAKHWYCRSYYGTVYHDSVAQYNLRLGFFDGVPANLHRLPPTENGKRYVEYMGGAPAVLKKAHASYDKGDYRFVAEVVNHVVFADPQNVAAKQLLADAYEQLGYQAESGPWRNFYLTGAMELRDGVRKLPAANTQSPDTIKAMPLDMFLDYLGVRLNGDRAAGKTVTFNLSLTDTNQKYVLGVENSALHYSPDKTTNNADATITMTRADLNNIMMGQTNMQKLVMAGNARIDGDSQKLGDFVSWLDTFEFYFNIVTP</sequence>